<keyword evidence="1" id="KW-0238">DNA-binding</keyword>
<dbReference type="KEGG" id="hal:VNG_2160C"/>
<keyword evidence="4" id="KW-1185">Reference proteome</keyword>
<dbReference type="Gene3D" id="2.40.50.140">
    <property type="entry name" value="Nucleic acid-binding proteins"/>
    <property type="match status" value="1"/>
</dbReference>
<dbReference type="CDD" id="cd04491">
    <property type="entry name" value="SoSSB_OBF"/>
    <property type="match status" value="1"/>
</dbReference>
<evidence type="ECO:0000313" key="4">
    <source>
        <dbReference type="Proteomes" id="UP000000554"/>
    </source>
</evidence>
<organism evidence="3 4">
    <name type="scientific">Halobacterium salinarum (strain ATCC 700922 / JCM 11081 / NRC-1)</name>
    <name type="common">Halobacterium halobium</name>
    <dbReference type="NCBI Taxonomy" id="64091"/>
    <lineage>
        <taxon>Archaea</taxon>
        <taxon>Methanobacteriati</taxon>
        <taxon>Methanobacteriota</taxon>
        <taxon>Stenosarchaea group</taxon>
        <taxon>Halobacteria</taxon>
        <taxon>Halobacteriales</taxon>
        <taxon>Halobacteriaceae</taxon>
        <taxon>Halobacterium</taxon>
        <taxon>Halobacterium salinarum NRC-34001</taxon>
    </lineage>
</organism>
<protein>
    <recommendedName>
        <fullName evidence="5">Replication factor A</fullName>
    </recommendedName>
</protein>
<evidence type="ECO:0000313" key="3">
    <source>
        <dbReference type="EMBL" id="AAG20297.1"/>
    </source>
</evidence>
<name>Q9HNC3_HALSA</name>
<dbReference type="PATRIC" id="fig|64091.14.peg.1658"/>
<dbReference type="InterPro" id="IPR051231">
    <property type="entry name" value="SOSS-B"/>
</dbReference>
<dbReference type="InParanoid" id="Q9HNC3"/>
<dbReference type="DNASU" id="1448599"/>
<reference evidence="3 4" key="1">
    <citation type="journal article" date="2000" name="Proc. Natl. Acad. Sci. U.S.A.">
        <title>Genome sequence of Halobacterium species NRC-1.</title>
        <authorList>
            <person name="Ng W.V."/>
            <person name="Kennedy S.P."/>
            <person name="Mahairas G.G."/>
            <person name="Berquist B."/>
            <person name="Pan M."/>
            <person name="Shukla H.D."/>
            <person name="Lasky S.R."/>
            <person name="Baliga N.S."/>
            <person name="Thorsson V."/>
            <person name="Sbrogna J."/>
            <person name="Swartzell S."/>
            <person name="Weir D."/>
            <person name="Hall J."/>
            <person name="Dahl T.A."/>
            <person name="Welti R."/>
            <person name="Goo Y.A."/>
            <person name="Leithauser B."/>
            <person name="Keller K."/>
            <person name="Cruz R."/>
            <person name="Danson M.J."/>
            <person name="Hough D.W."/>
            <person name="Maddocks D.G."/>
            <person name="Jablonski P.E."/>
            <person name="Krebs M.P."/>
            <person name="Angevine C.M."/>
            <person name="Dale H."/>
            <person name="Isenbarger T.A."/>
            <person name="Peck R.F."/>
            <person name="Pohlschroder M."/>
            <person name="Spudich J.L."/>
            <person name="Jung K.W."/>
            <person name="Alam M."/>
            <person name="Freitas T."/>
            <person name="Hou S."/>
            <person name="Daniels C.J."/>
            <person name="Dennis P.P."/>
            <person name="Omer A.D."/>
            <person name="Ebhardt H."/>
            <person name="Lowe T.M."/>
            <person name="Liang P."/>
            <person name="Riley M."/>
            <person name="Hood L."/>
            <person name="DasSarma S."/>
        </authorList>
    </citation>
    <scope>NUCLEOTIDE SEQUENCE [LARGE SCALE GENOMIC DNA]</scope>
    <source>
        <strain evidence="4">ATCC 700922 / JCM 11081 / NRC-1</strain>
    </source>
</reference>
<dbReference type="SUPFAM" id="SSF50249">
    <property type="entry name" value="Nucleic acid-binding proteins"/>
    <property type="match status" value="2"/>
</dbReference>
<evidence type="ECO:0008006" key="5">
    <source>
        <dbReference type="Google" id="ProtNLM"/>
    </source>
</evidence>
<dbReference type="EMBL" id="AE004437">
    <property type="protein sequence ID" value="AAG20297.1"/>
    <property type="molecule type" value="Genomic_DNA"/>
</dbReference>
<dbReference type="GO" id="GO:0003677">
    <property type="term" value="F:DNA binding"/>
    <property type="evidence" value="ECO:0000318"/>
    <property type="project" value="GO_Central"/>
</dbReference>
<sequence length="473" mass="51123">MTASSPNRARTSLAAYASAGPVSLPAGSTRTVASGTSSRTRSAYASRVTASRSSAKAARSAVRRSRLRSSSPSASSCLGRWLRLAGYSRVPVPPASRTAATVCVTARSPGGWSACRRVRRRGPNACLRGASDRVHPGCGDLKGVGSKHRYVSHRNTRGDGYTTMSDLSDTAQEVHDDLSEHVDATVDDVEARLEKLVSEYKVPVDEARRSVENHYLDEAGLDRDDLAGGGGNDTVEVEDVDEAEQWVDITAKVVELWEPRSDSVGQVGLLGDPTGTIKFTKWAKSDLETLDEGQVYRLGNVVTDEYQGRYSVKLNKTTSIEAVDEEFEVGDNEDEVAGALVDVQSGSGLIKRCPEEDCTRVLQNGRCNEHGEGDGEFDLRIKGVLDDGTDVHEVIFDEEATEALTGIGLEEAKQMAKDALDTTVVADEMRATILGKYYRVTGPTFGRYVLANDTELLTTRPDTESVLIRARSI</sequence>
<dbReference type="InterPro" id="IPR012340">
    <property type="entry name" value="NA-bd_OB-fold"/>
</dbReference>
<dbReference type="Proteomes" id="UP000000554">
    <property type="component" value="Chromosome"/>
</dbReference>
<accession>Q9HNC3</accession>
<dbReference type="PANTHER" id="PTHR13356">
    <property type="entry name" value="OB FOLD NUCLEIC ACID BINDING PROTEIN-RELATED"/>
    <property type="match status" value="1"/>
</dbReference>
<feature type="region of interest" description="Disordered" evidence="2">
    <location>
        <begin position="20"/>
        <end position="50"/>
    </location>
</feature>
<dbReference type="FunFam" id="2.40.50.140:FF:000301">
    <property type="entry name" value="Replication protein A"/>
    <property type="match status" value="1"/>
</dbReference>
<dbReference type="AlphaFoldDB" id="Q9HNC3"/>
<dbReference type="HOGENOM" id="CLU_576988_0_0_2"/>
<dbReference type="GO" id="GO:0010212">
    <property type="term" value="P:response to ionizing radiation"/>
    <property type="evidence" value="ECO:0000318"/>
    <property type="project" value="GO_Central"/>
</dbReference>
<feature type="region of interest" description="Disordered" evidence="2">
    <location>
        <begin position="55"/>
        <end position="74"/>
    </location>
</feature>
<dbReference type="NCBIfam" id="NF005553">
    <property type="entry name" value="PRK07217.1"/>
    <property type="match status" value="1"/>
</dbReference>
<dbReference type="STRING" id="64091.VNG_2160C"/>
<dbReference type="PIR" id="E84366">
    <property type="entry name" value="E84366"/>
</dbReference>
<dbReference type="PANTHER" id="PTHR13356:SF8">
    <property type="entry name" value="REPLICATION PROTEIN A"/>
    <property type="match status" value="1"/>
</dbReference>
<dbReference type="GO" id="GO:0000724">
    <property type="term" value="P:double-strand break repair via homologous recombination"/>
    <property type="evidence" value="ECO:0000318"/>
    <property type="project" value="GO_Central"/>
</dbReference>
<gene>
    <name evidence="3" type="ordered locus">VNG_2160C</name>
</gene>
<evidence type="ECO:0000256" key="1">
    <source>
        <dbReference type="ARBA" id="ARBA00023125"/>
    </source>
</evidence>
<evidence type="ECO:0000256" key="2">
    <source>
        <dbReference type="SAM" id="MobiDB-lite"/>
    </source>
</evidence>
<dbReference type="PaxDb" id="64091-VNG_2160C"/>
<proteinExistence type="predicted"/>
<feature type="compositionally biased region" description="Low complexity" evidence="2">
    <location>
        <begin position="26"/>
        <end position="50"/>
    </location>
</feature>